<comment type="caution">
    <text evidence="16">The sequence shown here is derived from an EMBL/GenBank/DDBJ whole genome shotgun (WGS) entry which is preliminary data.</text>
</comment>
<evidence type="ECO:0000256" key="11">
    <source>
        <dbReference type="ARBA" id="ARBA00023268"/>
    </source>
</evidence>
<keyword evidence="6 14" id="KW-0548">Nucleotidyltransferase</keyword>
<sequence>MHVWRDLGEVPSGFGPSAVTVGNFDGVHRGHLAVLSRTVEAARRQNLKAVAITFAPHPLAVLHPDRAPQPLSTPAHRLELLADTGLDAVLMLPFTAELAEWSPRRFVQEVMVDALHAREVVVGSDTRFGRRNAGDIDTLRELGADLHFTVDEVADLKGPDTGEGARRWSSTLVREQIVAGDVAAAADVLGRPHRVTGVVVHGDHRGRELGFPTANLTTDAIGAVPTDGVYAGWLVRPGETGEPGACSKHDTGERLPAAISVGTNPTFDGEQRRVEAYVLGRDDLDLYGERIAVEFVERLRPTLRFDGIEALIKQMNDDVARCREVLGVNTPA</sequence>
<dbReference type="InterPro" id="IPR023468">
    <property type="entry name" value="Riboflavin_kinase"/>
</dbReference>
<comment type="pathway">
    <text evidence="1 14">Cofactor biosynthesis; FAD biosynthesis; FAD from FMN: step 1/1.</text>
</comment>
<evidence type="ECO:0000256" key="2">
    <source>
        <dbReference type="ARBA" id="ARBA00005201"/>
    </source>
</evidence>
<dbReference type="InterPro" id="IPR023465">
    <property type="entry name" value="Riboflavin_kinase_dom_sf"/>
</dbReference>
<comment type="catalytic activity">
    <reaction evidence="13 14">
        <text>FMN + ATP + H(+) = FAD + diphosphate</text>
        <dbReference type="Rhea" id="RHEA:17237"/>
        <dbReference type="ChEBI" id="CHEBI:15378"/>
        <dbReference type="ChEBI" id="CHEBI:30616"/>
        <dbReference type="ChEBI" id="CHEBI:33019"/>
        <dbReference type="ChEBI" id="CHEBI:57692"/>
        <dbReference type="ChEBI" id="CHEBI:58210"/>
        <dbReference type="EC" id="2.7.7.2"/>
    </reaction>
</comment>
<dbReference type="SUPFAM" id="SSF52374">
    <property type="entry name" value="Nucleotidylyl transferase"/>
    <property type="match status" value="1"/>
</dbReference>
<dbReference type="EMBL" id="JAHBAY010000021">
    <property type="protein sequence ID" value="MBT0773909.1"/>
    <property type="molecule type" value="Genomic_DNA"/>
</dbReference>
<dbReference type="InterPro" id="IPR015865">
    <property type="entry name" value="Riboflavin_kinase_bac/euk"/>
</dbReference>
<dbReference type="EC" id="2.7.1.26" evidence="14"/>
<dbReference type="SUPFAM" id="SSF82114">
    <property type="entry name" value="Riboflavin kinase-like"/>
    <property type="match status" value="1"/>
</dbReference>
<keyword evidence="17" id="KW-1185">Reference proteome</keyword>
<dbReference type="CDD" id="cd02064">
    <property type="entry name" value="FAD_synthetase_N"/>
    <property type="match status" value="1"/>
</dbReference>
<evidence type="ECO:0000256" key="12">
    <source>
        <dbReference type="ARBA" id="ARBA00047880"/>
    </source>
</evidence>
<comment type="catalytic activity">
    <reaction evidence="12 14">
        <text>riboflavin + ATP = FMN + ADP + H(+)</text>
        <dbReference type="Rhea" id="RHEA:14357"/>
        <dbReference type="ChEBI" id="CHEBI:15378"/>
        <dbReference type="ChEBI" id="CHEBI:30616"/>
        <dbReference type="ChEBI" id="CHEBI:57986"/>
        <dbReference type="ChEBI" id="CHEBI:58210"/>
        <dbReference type="ChEBI" id="CHEBI:456216"/>
        <dbReference type="EC" id="2.7.1.26"/>
    </reaction>
</comment>
<keyword evidence="3 14" id="KW-0285">Flavoprotein</keyword>
<evidence type="ECO:0000256" key="6">
    <source>
        <dbReference type="ARBA" id="ARBA00022695"/>
    </source>
</evidence>
<dbReference type="Gene3D" id="3.40.50.620">
    <property type="entry name" value="HUPs"/>
    <property type="match status" value="1"/>
</dbReference>
<keyword evidence="5 14" id="KW-0808">Transferase</keyword>
<evidence type="ECO:0000313" key="16">
    <source>
        <dbReference type="EMBL" id="MBT0773909.1"/>
    </source>
</evidence>
<comment type="similarity">
    <text evidence="14">Belongs to the ribF family.</text>
</comment>
<feature type="domain" description="Riboflavin kinase" evidence="15">
    <location>
        <begin position="188"/>
        <end position="327"/>
    </location>
</feature>
<evidence type="ECO:0000256" key="13">
    <source>
        <dbReference type="ARBA" id="ARBA00049494"/>
    </source>
</evidence>
<proteinExistence type="inferred from homology"/>
<dbReference type="Pfam" id="PF01687">
    <property type="entry name" value="Flavokinase"/>
    <property type="match status" value="1"/>
</dbReference>
<evidence type="ECO:0000256" key="9">
    <source>
        <dbReference type="ARBA" id="ARBA00022827"/>
    </source>
</evidence>
<dbReference type="Gene3D" id="2.40.30.30">
    <property type="entry name" value="Riboflavin kinase-like"/>
    <property type="match status" value="1"/>
</dbReference>
<dbReference type="Proteomes" id="UP001197247">
    <property type="component" value="Unassembled WGS sequence"/>
</dbReference>
<comment type="pathway">
    <text evidence="2 14">Cofactor biosynthesis; FMN biosynthesis; FMN from riboflavin (ATP route): step 1/1.</text>
</comment>
<gene>
    <name evidence="16" type="ORF">KIH74_33505</name>
</gene>
<dbReference type="Pfam" id="PF06574">
    <property type="entry name" value="FAD_syn"/>
    <property type="match status" value="1"/>
</dbReference>
<evidence type="ECO:0000256" key="8">
    <source>
        <dbReference type="ARBA" id="ARBA00022777"/>
    </source>
</evidence>
<keyword evidence="8 14" id="KW-0418">Kinase</keyword>
<evidence type="ECO:0000256" key="5">
    <source>
        <dbReference type="ARBA" id="ARBA00022679"/>
    </source>
</evidence>
<reference evidence="16 17" key="1">
    <citation type="submission" date="2021-05" db="EMBL/GenBank/DDBJ databases">
        <title>Kineosporia and Streptomyces sp. nov. two new marine actinobacteria isolated from Coral.</title>
        <authorList>
            <person name="Buangrab K."/>
            <person name="Sutthacheep M."/>
            <person name="Yeemin T."/>
            <person name="Harunari E."/>
            <person name="Igarashi Y."/>
            <person name="Kanchanasin P."/>
            <person name="Tanasupawat S."/>
            <person name="Phongsopitanun W."/>
        </authorList>
    </citation>
    <scope>NUCLEOTIDE SEQUENCE [LARGE SCALE GENOMIC DNA]</scope>
    <source>
        <strain evidence="16 17">J2-2</strain>
    </source>
</reference>
<dbReference type="InterPro" id="IPR002606">
    <property type="entry name" value="Riboflavin_kinase_bac"/>
</dbReference>
<protein>
    <recommendedName>
        <fullName evidence="14">Riboflavin biosynthesis protein</fullName>
    </recommendedName>
    <domain>
        <recommendedName>
            <fullName evidence="14">Riboflavin kinase</fullName>
            <ecNumber evidence="14">2.7.1.26</ecNumber>
        </recommendedName>
        <alternativeName>
            <fullName evidence="14">Flavokinase</fullName>
        </alternativeName>
    </domain>
    <domain>
        <recommendedName>
            <fullName evidence="14">FMN adenylyltransferase</fullName>
            <ecNumber evidence="14">2.7.7.2</ecNumber>
        </recommendedName>
        <alternativeName>
            <fullName evidence="14">FAD pyrophosphorylase</fullName>
        </alternativeName>
        <alternativeName>
            <fullName evidence="14">FAD synthase</fullName>
        </alternativeName>
    </domain>
</protein>
<evidence type="ECO:0000256" key="10">
    <source>
        <dbReference type="ARBA" id="ARBA00022840"/>
    </source>
</evidence>
<evidence type="ECO:0000256" key="3">
    <source>
        <dbReference type="ARBA" id="ARBA00022630"/>
    </source>
</evidence>
<dbReference type="InterPro" id="IPR015864">
    <property type="entry name" value="FAD_synthase"/>
</dbReference>
<keyword evidence="4 14" id="KW-0288">FMN</keyword>
<name>A0ABS5TSX1_9ACTN</name>
<evidence type="ECO:0000313" key="17">
    <source>
        <dbReference type="Proteomes" id="UP001197247"/>
    </source>
</evidence>
<evidence type="ECO:0000256" key="4">
    <source>
        <dbReference type="ARBA" id="ARBA00022643"/>
    </source>
</evidence>
<dbReference type="PIRSF" id="PIRSF004491">
    <property type="entry name" value="FAD_Synth"/>
    <property type="match status" value="1"/>
</dbReference>
<dbReference type="EC" id="2.7.7.2" evidence="14"/>
<evidence type="ECO:0000256" key="1">
    <source>
        <dbReference type="ARBA" id="ARBA00004726"/>
    </source>
</evidence>
<dbReference type="NCBIfam" id="TIGR00083">
    <property type="entry name" value="ribF"/>
    <property type="match status" value="1"/>
</dbReference>
<keyword evidence="7 14" id="KW-0547">Nucleotide-binding</keyword>
<evidence type="ECO:0000256" key="14">
    <source>
        <dbReference type="PIRNR" id="PIRNR004491"/>
    </source>
</evidence>
<dbReference type="GO" id="GO:0003919">
    <property type="term" value="F:FMN adenylyltransferase activity"/>
    <property type="evidence" value="ECO:0007669"/>
    <property type="project" value="UniProtKB-EC"/>
</dbReference>
<dbReference type="NCBIfam" id="NF004160">
    <property type="entry name" value="PRK05627.1-3"/>
    <property type="match status" value="1"/>
</dbReference>
<keyword evidence="10 14" id="KW-0067">ATP-binding</keyword>
<dbReference type="PANTHER" id="PTHR22749">
    <property type="entry name" value="RIBOFLAVIN KINASE/FMN ADENYLYLTRANSFERASE"/>
    <property type="match status" value="1"/>
</dbReference>
<evidence type="ECO:0000256" key="7">
    <source>
        <dbReference type="ARBA" id="ARBA00022741"/>
    </source>
</evidence>
<accession>A0ABS5TSX1</accession>
<organism evidence="16 17">
    <name type="scientific">Kineosporia corallincola</name>
    <dbReference type="NCBI Taxonomy" id="2835133"/>
    <lineage>
        <taxon>Bacteria</taxon>
        <taxon>Bacillati</taxon>
        <taxon>Actinomycetota</taxon>
        <taxon>Actinomycetes</taxon>
        <taxon>Kineosporiales</taxon>
        <taxon>Kineosporiaceae</taxon>
        <taxon>Kineosporia</taxon>
    </lineage>
</organism>
<evidence type="ECO:0000259" key="15">
    <source>
        <dbReference type="SMART" id="SM00904"/>
    </source>
</evidence>
<keyword evidence="9 14" id="KW-0274">FAD</keyword>
<dbReference type="GO" id="GO:0008531">
    <property type="term" value="F:riboflavin kinase activity"/>
    <property type="evidence" value="ECO:0007669"/>
    <property type="project" value="UniProtKB-EC"/>
</dbReference>
<dbReference type="SMART" id="SM00904">
    <property type="entry name" value="Flavokinase"/>
    <property type="match status" value="1"/>
</dbReference>
<keyword evidence="11" id="KW-0511">Multifunctional enzyme</keyword>
<dbReference type="PANTHER" id="PTHR22749:SF6">
    <property type="entry name" value="RIBOFLAVIN KINASE"/>
    <property type="match status" value="1"/>
</dbReference>
<dbReference type="InterPro" id="IPR014729">
    <property type="entry name" value="Rossmann-like_a/b/a_fold"/>
</dbReference>